<feature type="region of interest" description="Disordered" evidence="1">
    <location>
        <begin position="131"/>
        <end position="167"/>
    </location>
</feature>
<feature type="compositionally biased region" description="Basic and acidic residues" evidence="1">
    <location>
        <begin position="131"/>
        <end position="161"/>
    </location>
</feature>
<feature type="compositionally biased region" description="Polar residues" evidence="1">
    <location>
        <begin position="230"/>
        <end position="241"/>
    </location>
</feature>
<dbReference type="RefSeq" id="XP_013411100.1">
    <property type="nucleotide sequence ID" value="XM_013555646.1"/>
</dbReference>
<dbReference type="AlphaFoldDB" id="A0A1S3JL09"/>
<reference evidence="3" key="1">
    <citation type="submission" date="2025-08" db="UniProtKB">
        <authorList>
            <consortium name="RefSeq"/>
        </authorList>
    </citation>
    <scope>IDENTIFICATION</scope>
    <source>
        <tissue evidence="3">Gonads</tissue>
    </source>
</reference>
<dbReference type="Proteomes" id="UP000085678">
    <property type="component" value="Unplaced"/>
</dbReference>
<dbReference type="InParanoid" id="A0A1S3JL09"/>
<sequence>MDGWLTTRDKNKLPQASGDSSCLPDAKQRRILSFLQVQPKKKARSLLADNTSLLKKTEHSTFDLQTNRWLPFNRTQKVTKNHFPDKYDTSPAVHRNDRHVSNIKGCSPNDENAEIWKNCSYTKREYSHIPIRETSKKETNSAREGESSHFLNEKNNGRDLSENTEGSVLNFLERERLRRKRKLPSSENTVDDDVEGFSLPHGGEKLIVPDVQDRIIQHLCVDLTDEDVVSKSSPNHNTNYMKNKRRKTDDDNDIQSPTPLRTLANNPGVNSQLSAGWRIFSSEIDGVSEPVDVTECRLPSPSYMVGEEFTWNTQNLFSSTGT</sequence>
<dbReference type="KEGG" id="lak:106174208"/>
<keyword evidence="2" id="KW-1185">Reference proteome</keyword>
<proteinExistence type="predicted"/>
<evidence type="ECO:0000313" key="3">
    <source>
        <dbReference type="RefSeq" id="XP_013411100.1"/>
    </source>
</evidence>
<evidence type="ECO:0000256" key="1">
    <source>
        <dbReference type="SAM" id="MobiDB-lite"/>
    </source>
</evidence>
<evidence type="ECO:0000313" key="2">
    <source>
        <dbReference type="Proteomes" id="UP000085678"/>
    </source>
</evidence>
<dbReference type="GeneID" id="106174208"/>
<feature type="region of interest" description="Disordered" evidence="1">
    <location>
        <begin position="229"/>
        <end position="258"/>
    </location>
</feature>
<protein>
    <submittedName>
        <fullName evidence="3">Uncharacterized protein LOC106174208</fullName>
    </submittedName>
</protein>
<gene>
    <name evidence="3" type="primary">LOC106174208</name>
</gene>
<name>A0A1S3JL09_LINAN</name>
<feature type="region of interest" description="Disordered" evidence="1">
    <location>
        <begin position="1"/>
        <end position="23"/>
    </location>
</feature>
<organism evidence="2 3">
    <name type="scientific">Lingula anatina</name>
    <name type="common">Brachiopod</name>
    <name type="synonym">Lingula unguis</name>
    <dbReference type="NCBI Taxonomy" id="7574"/>
    <lineage>
        <taxon>Eukaryota</taxon>
        <taxon>Metazoa</taxon>
        <taxon>Spiralia</taxon>
        <taxon>Lophotrochozoa</taxon>
        <taxon>Brachiopoda</taxon>
        <taxon>Linguliformea</taxon>
        <taxon>Lingulata</taxon>
        <taxon>Lingulida</taxon>
        <taxon>Linguloidea</taxon>
        <taxon>Lingulidae</taxon>
        <taxon>Lingula</taxon>
    </lineage>
</organism>
<accession>A0A1S3JL09</accession>